<evidence type="ECO:0000313" key="3">
    <source>
        <dbReference type="Proteomes" id="UP000736787"/>
    </source>
</evidence>
<organism evidence="2 3">
    <name type="scientific">Phytophthora cactorum</name>
    <dbReference type="NCBI Taxonomy" id="29920"/>
    <lineage>
        <taxon>Eukaryota</taxon>
        <taxon>Sar</taxon>
        <taxon>Stramenopiles</taxon>
        <taxon>Oomycota</taxon>
        <taxon>Peronosporomycetes</taxon>
        <taxon>Peronosporales</taxon>
        <taxon>Peronosporaceae</taxon>
        <taxon>Phytophthora</taxon>
    </lineage>
</organism>
<feature type="transmembrane region" description="Helical" evidence="1">
    <location>
        <begin position="422"/>
        <end position="451"/>
    </location>
</feature>
<proteinExistence type="predicted"/>
<evidence type="ECO:0000256" key="1">
    <source>
        <dbReference type="SAM" id="Phobius"/>
    </source>
</evidence>
<dbReference type="AlphaFoldDB" id="A0A8T1C7L3"/>
<protein>
    <submittedName>
        <fullName evidence="2">Uncharacterized protein</fullName>
    </submittedName>
</protein>
<evidence type="ECO:0000313" key="2">
    <source>
        <dbReference type="EMBL" id="KAG2914175.1"/>
    </source>
</evidence>
<feature type="transmembrane region" description="Helical" evidence="1">
    <location>
        <begin position="65"/>
        <end position="85"/>
    </location>
</feature>
<feature type="transmembrane region" description="Helical" evidence="1">
    <location>
        <begin position="193"/>
        <end position="213"/>
    </location>
</feature>
<feature type="transmembrane region" description="Helical" evidence="1">
    <location>
        <begin position="477"/>
        <end position="496"/>
    </location>
</feature>
<comment type="caution">
    <text evidence="2">The sequence shown here is derived from an EMBL/GenBank/DDBJ whole genome shotgun (WGS) entry which is preliminary data.</text>
</comment>
<gene>
    <name evidence="2" type="ORF">PC117_g18406</name>
</gene>
<feature type="transmembrane region" description="Helical" evidence="1">
    <location>
        <begin position="127"/>
        <end position="149"/>
    </location>
</feature>
<feature type="transmembrane region" description="Helical" evidence="1">
    <location>
        <begin position="254"/>
        <end position="272"/>
    </location>
</feature>
<reference evidence="2" key="1">
    <citation type="submission" date="2018-10" db="EMBL/GenBank/DDBJ databases">
        <title>Effector identification in a new, highly contiguous assembly of the strawberry crown rot pathogen Phytophthora cactorum.</title>
        <authorList>
            <person name="Armitage A.D."/>
            <person name="Nellist C.F."/>
            <person name="Bates H."/>
            <person name="Vickerstaff R.J."/>
            <person name="Harrison R.J."/>
        </authorList>
    </citation>
    <scope>NUCLEOTIDE SEQUENCE</scope>
    <source>
        <strain evidence="2">4040</strain>
    </source>
</reference>
<keyword evidence="1" id="KW-1133">Transmembrane helix</keyword>
<feature type="transmembrane region" description="Helical" evidence="1">
    <location>
        <begin position="26"/>
        <end position="45"/>
    </location>
</feature>
<feature type="transmembrane region" description="Helical" evidence="1">
    <location>
        <begin position="97"/>
        <end position="121"/>
    </location>
</feature>
<dbReference type="EMBL" id="RCMK01000740">
    <property type="protein sequence ID" value="KAG2914175.1"/>
    <property type="molecule type" value="Genomic_DNA"/>
</dbReference>
<name>A0A8T1C7L3_9STRA</name>
<feature type="transmembrane region" description="Helical" evidence="1">
    <location>
        <begin position="225"/>
        <end position="242"/>
    </location>
</feature>
<keyword evidence="1" id="KW-0812">Transmembrane</keyword>
<accession>A0A8T1C7L3</accession>
<feature type="transmembrane region" description="Helical" evidence="1">
    <location>
        <begin position="161"/>
        <end position="181"/>
    </location>
</feature>
<sequence>MSYRGGKYSIERILALDEYTQKHSRLHTILVCVTCFLPAECFIISQEAVPLEDPALGWRENYGFWVRAALVIGAVLYTATIQAKYLLQDFVISYRQLLALLICVVVVQMILAVTFAANVWFPIPFTVITLVPAFYVVSITSICVVVGIPVIRKVLQHKKRLFRFGCFIAAQQFMAVIYPAYQVLFHAANTINTSYQLPVILLLPVIKLVVKNIALRCVTHLEDMMPEAVIFTVDFFNALYMATSMESATSTSTVMIIVLIDIIQSATVLFRLHRRTATILPRLKEVVGSLEGDLSLLSAACQIIRCVDKFQRQNRREIRVRSCLPHSLSSENRDLLNRLEAVPRTGSLQQRRRSAPNNKPDEFKKDAVFEKCRKISKGATWVERRDQSRNGPSIKRESQTSVQNENAIVTQHKGILRESLEVMFTVECILLSAFLDAFVPFFYGIFMYVMVNFQSAKYHSELTGVTAETIGDVIDSIFVFAVVELVALSLLAAVIYRNLGMNAAYHLAFVLETQTELIQSKLLGWVTMTLAFRVVHFANFVQVSTFPSSSHG</sequence>
<dbReference type="VEuPathDB" id="FungiDB:PC110_g2160"/>
<dbReference type="Proteomes" id="UP000736787">
    <property type="component" value="Unassembled WGS sequence"/>
</dbReference>
<keyword evidence="1" id="KW-0472">Membrane</keyword>